<proteinExistence type="predicted"/>
<organism evidence="1 2">
    <name type="scientific">Panagrolaimus sp. ES5</name>
    <dbReference type="NCBI Taxonomy" id="591445"/>
    <lineage>
        <taxon>Eukaryota</taxon>
        <taxon>Metazoa</taxon>
        <taxon>Ecdysozoa</taxon>
        <taxon>Nematoda</taxon>
        <taxon>Chromadorea</taxon>
        <taxon>Rhabditida</taxon>
        <taxon>Tylenchina</taxon>
        <taxon>Panagrolaimomorpha</taxon>
        <taxon>Panagrolaimoidea</taxon>
        <taxon>Panagrolaimidae</taxon>
        <taxon>Panagrolaimus</taxon>
    </lineage>
</organism>
<dbReference type="Proteomes" id="UP000887579">
    <property type="component" value="Unplaced"/>
</dbReference>
<dbReference type="WBParaSite" id="ES5_v2.g8820.t1">
    <property type="protein sequence ID" value="ES5_v2.g8820.t1"/>
    <property type="gene ID" value="ES5_v2.g8820"/>
</dbReference>
<sequence>MKKIGQSVETLTIQDEPENTKPVIDAICEAKSIVFQQYFKRKVQFAELKILDLEDSSGASAFQRVIKECSTSLKKITVCLNAHIPEIGDIDGLYLDELLIETDLENNFNTFLNKKCCRTKSLIFDLYQFLPTSSFNWDYLVQSFSGVKK</sequence>
<protein>
    <submittedName>
        <fullName evidence="2">Uncharacterized protein</fullName>
    </submittedName>
</protein>
<reference evidence="2" key="1">
    <citation type="submission" date="2022-11" db="UniProtKB">
        <authorList>
            <consortium name="WormBaseParasite"/>
        </authorList>
    </citation>
    <scope>IDENTIFICATION</scope>
</reference>
<name>A0AC34GW58_9BILA</name>
<accession>A0AC34GW58</accession>
<evidence type="ECO:0000313" key="1">
    <source>
        <dbReference type="Proteomes" id="UP000887579"/>
    </source>
</evidence>
<evidence type="ECO:0000313" key="2">
    <source>
        <dbReference type="WBParaSite" id="ES5_v2.g8820.t1"/>
    </source>
</evidence>